<sequence length="237" mass="26209">MNYGGSIASDATLKRMRELCKNATFNSAYAMTEVGVITLNLGVQNASAAGKPMPGMKIRIVDDDGKNLAHNEVGEILVHTGMHWNGYYDNPEATSQILDSDGWIHSGDIGYFSDENLLYIVDRKKEVLKYKGIHYWPTEIENVIKELPQVRDVCVVGIPDELLGDAAAALVMKVPGCNIAEQEIVDHVAKRLPTINKQLHGGVRFTDRLPFNNNGKVMRKVVRELFASIGENPSKTN</sequence>
<evidence type="ECO:0000313" key="6">
    <source>
        <dbReference type="RefSeq" id="XP_017856876.1"/>
    </source>
</evidence>
<organism evidence="5 6">
    <name type="scientific">Drosophila arizonae</name>
    <name type="common">Fruit fly</name>
    <dbReference type="NCBI Taxonomy" id="7263"/>
    <lineage>
        <taxon>Eukaryota</taxon>
        <taxon>Metazoa</taxon>
        <taxon>Ecdysozoa</taxon>
        <taxon>Arthropoda</taxon>
        <taxon>Hexapoda</taxon>
        <taxon>Insecta</taxon>
        <taxon>Pterygota</taxon>
        <taxon>Neoptera</taxon>
        <taxon>Endopterygota</taxon>
        <taxon>Diptera</taxon>
        <taxon>Brachycera</taxon>
        <taxon>Muscomorpha</taxon>
        <taxon>Ephydroidea</taxon>
        <taxon>Drosophilidae</taxon>
        <taxon>Drosophila</taxon>
    </lineage>
</organism>
<dbReference type="InterPro" id="IPR042099">
    <property type="entry name" value="ANL_N_sf"/>
</dbReference>
<dbReference type="PANTHER" id="PTHR24096">
    <property type="entry name" value="LONG-CHAIN-FATTY-ACID--COA LIGASE"/>
    <property type="match status" value="1"/>
</dbReference>
<reference evidence="5" key="1">
    <citation type="journal article" date="1997" name="Nucleic Acids Res.">
        <title>tRNAscan-SE: a program for improved detection of transfer RNA genes in genomic sequence.</title>
        <authorList>
            <person name="Lowe T.M."/>
            <person name="Eddy S.R."/>
        </authorList>
    </citation>
    <scope>NUCLEOTIDE SEQUENCE [LARGE SCALE GENOMIC DNA]</scope>
</reference>
<comment type="subcellular location">
    <subcellularLocation>
        <location evidence="1">Peroxisome</location>
    </subcellularLocation>
</comment>
<name>A0ABM1NPJ0_DROAR</name>
<dbReference type="GeneID" id="108609663"/>
<dbReference type="Pfam" id="PF00501">
    <property type="entry name" value="AMP-binding"/>
    <property type="match status" value="1"/>
</dbReference>
<evidence type="ECO:0000256" key="1">
    <source>
        <dbReference type="ARBA" id="ARBA00004275"/>
    </source>
</evidence>
<accession>A0ABM1NPJ0</accession>
<feature type="domain" description="AMP-dependent synthetase/ligase" evidence="3">
    <location>
        <begin position="3"/>
        <end position="88"/>
    </location>
</feature>
<dbReference type="InterPro" id="IPR025110">
    <property type="entry name" value="AMP-bd_C"/>
</dbReference>
<dbReference type="PANTHER" id="PTHR24096:SF353">
    <property type="entry name" value="GH16244P-RELATED"/>
    <property type="match status" value="1"/>
</dbReference>
<feature type="domain" description="AMP-binding enzyme C-terminal" evidence="4">
    <location>
        <begin position="139"/>
        <end position="216"/>
    </location>
</feature>
<reference evidence="5" key="2">
    <citation type="journal article" date="2016" name="G3 (Bethesda)">
        <title>Genome Evolution in Three Species of Cactophilic Drosophila.</title>
        <authorList>
            <person name="Sanchez-Flores A."/>
            <person name="Penazola F."/>
            <person name="Carpinteyro-Ponce J."/>
            <person name="Nazario-Yepiz N."/>
            <person name="Abreu-Goodger C."/>
            <person name="Machado C.A."/>
            <person name="Markow T.A."/>
        </authorList>
    </citation>
    <scope>NUCLEOTIDE SEQUENCE [LARGE SCALE GENOMIC DNA]</scope>
</reference>
<protein>
    <submittedName>
        <fullName evidence="6">Luciferin 4-monooxygenase-like</fullName>
    </submittedName>
</protein>
<evidence type="ECO:0000256" key="2">
    <source>
        <dbReference type="ARBA" id="ARBA00023140"/>
    </source>
</evidence>
<dbReference type="Gene3D" id="3.30.300.30">
    <property type="match status" value="1"/>
</dbReference>
<reference evidence="6" key="3">
    <citation type="submission" date="2025-08" db="UniProtKB">
        <authorList>
            <consortium name="RefSeq"/>
        </authorList>
    </citation>
    <scope>IDENTIFICATION</scope>
    <source>
        <tissue evidence="6">Whole organism</tissue>
    </source>
</reference>
<dbReference type="InterPro" id="IPR045851">
    <property type="entry name" value="AMP-bd_C_sf"/>
</dbReference>
<evidence type="ECO:0000313" key="5">
    <source>
        <dbReference type="Proteomes" id="UP000694904"/>
    </source>
</evidence>
<dbReference type="Pfam" id="PF13193">
    <property type="entry name" value="AMP-binding_C"/>
    <property type="match status" value="1"/>
</dbReference>
<dbReference type="InterPro" id="IPR000873">
    <property type="entry name" value="AMP-dep_synth/lig_dom"/>
</dbReference>
<dbReference type="Gene3D" id="3.40.50.12780">
    <property type="entry name" value="N-terminal domain of ligase-like"/>
    <property type="match status" value="1"/>
</dbReference>
<proteinExistence type="predicted"/>
<keyword evidence="2" id="KW-0576">Peroxisome</keyword>
<keyword evidence="5" id="KW-1185">Reference proteome</keyword>
<gene>
    <name evidence="6" type="primary">LOC108609663</name>
</gene>
<evidence type="ECO:0000259" key="4">
    <source>
        <dbReference type="Pfam" id="PF13193"/>
    </source>
</evidence>
<dbReference type="Proteomes" id="UP000694904">
    <property type="component" value="Chromosome 3"/>
</dbReference>
<dbReference type="SUPFAM" id="SSF56801">
    <property type="entry name" value="Acetyl-CoA synthetase-like"/>
    <property type="match status" value="1"/>
</dbReference>
<dbReference type="RefSeq" id="XP_017856876.1">
    <property type="nucleotide sequence ID" value="XM_018001387.1"/>
</dbReference>
<evidence type="ECO:0000259" key="3">
    <source>
        <dbReference type="Pfam" id="PF00501"/>
    </source>
</evidence>